<protein>
    <submittedName>
        <fullName evidence="1">Uncharacterized protein</fullName>
    </submittedName>
</protein>
<evidence type="ECO:0000313" key="2">
    <source>
        <dbReference type="EMBL" id="CAI6362006.1"/>
    </source>
</evidence>
<dbReference type="AlphaFoldDB" id="A0AAV0VRZ6"/>
<dbReference type="EMBL" id="CARXXK010000001">
    <property type="protein sequence ID" value="CAI6346949.1"/>
    <property type="molecule type" value="Genomic_DNA"/>
</dbReference>
<reference evidence="1 3" key="1">
    <citation type="submission" date="2023-01" db="EMBL/GenBank/DDBJ databases">
        <authorList>
            <person name="Whitehead M."/>
        </authorList>
    </citation>
    <scope>NUCLEOTIDE SEQUENCE [LARGE SCALE GENOMIC DNA]</scope>
</reference>
<proteinExistence type="predicted"/>
<dbReference type="PANTHER" id="PTHR46113">
    <property type="entry name" value="SNAC DOMAIN-CONTAINING PROTEIN"/>
    <property type="match status" value="1"/>
</dbReference>
<organism evidence="1 3">
    <name type="scientific">Macrosiphum euphorbiae</name>
    <name type="common">potato aphid</name>
    <dbReference type="NCBI Taxonomy" id="13131"/>
    <lineage>
        <taxon>Eukaryota</taxon>
        <taxon>Metazoa</taxon>
        <taxon>Ecdysozoa</taxon>
        <taxon>Arthropoda</taxon>
        <taxon>Hexapoda</taxon>
        <taxon>Insecta</taxon>
        <taxon>Pterygota</taxon>
        <taxon>Neoptera</taxon>
        <taxon>Paraneoptera</taxon>
        <taxon>Hemiptera</taxon>
        <taxon>Sternorrhyncha</taxon>
        <taxon>Aphidomorpha</taxon>
        <taxon>Aphidoidea</taxon>
        <taxon>Aphididae</taxon>
        <taxon>Macrosiphini</taxon>
        <taxon>Macrosiphum</taxon>
    </lineage>
</organism>
<evidence type="ECO:0000313" key="3">
    <source>
        <dbReference type="Proteomes" id="UP001160148"/>
    </source>
</evidence>
<comment type="caution">
    <text evidence="1">The sequence shown here is derived from an EMBL/GenBank/DDBJ whole genome shotgun (WGS) entry which is preliminary data.</text>
</comment>
<gene>
    <name evidence="2" type="ORF">MEUPH1_LOCUS17126</name>
    <name evidence="1" type="ORF">MEUPH1_LOCUS3796</name>
</gene>
<keyword evidence="3" id="KW-1185">Reference proteome</keyword>
<dbReference type="Proteomes" id="UP001160148">
    <property type="component" value="Unassembled WGS sequence"/>
</dbReference>
<sequence length="365" mass="41956">MSLSSPSSSSDSEYTHCTRIPMTLSEKKRGRTNFITPKLVAALDRCKLSVRDSVYIIQATAEALGNNVDSLVINKSSIHRCRDALRVERANKIKTNFESSVPSYITVHWDGKILPTLNVRDSDNKFKIRPPGAMHQARWMSRAIYCLKIYIFRNQYSLSSSEKNAIRDICVFIVRFYLKSWFSSTAAARAPANDLNFIKCLKQYENEHSKISKAAITKISNHLWYLTEEAAALAFFDDTLSNEIKRLMRLIVSFQDLGETFSEKTLASFISKNSMQFFSRFNINTDFLNDDPSTWDNQISYLRGKEIACSLNVVNDTAERAVKLMEDFHGTLTKDDKKSELLLQCIQEHRRLYPDCKKETLKKQF</sequence>
<dbReference type="EMBL" id="CARXXK010000003">
    <property type="protein sequence ID" value="CAI6362006.1"/>
    <property type="molecule type" value="Genomic_DNA"/>
</dbReference>
<name>A0AAV0VRZ6_9HEMI</name>
<dbReference type="PANTHER" id="PTHR46113:SF1">
    <property type="entry name" value="PEPTIDASE M17 LEUCYL AMINOPEPTIDASE N-TERMINAL DOMAIN-CONTAINING PROTEIN"/>
    <property type="match status" value="1"/>
</dbReference>
<evidence type="ECO:0000313" key="1">
    <source>
        <dbReference type="EMBL" id="CAI6346949.1"/>
    </source>
</evidence>
<accession>A0AAV0VRZ6</accession>